<evidence type="ECO:0000259" key="2">
    <source>
        <dbReference type="PROSITE" id="PS50958"/>
    </source>
</evidence>
<gene>
    <name evidence="3" type="ORF">HOLleu_26616</name>
</gene>
<reference evidence="3" key="1">
    <citation type="submission" date="2021-10" db="EMBL/GenBank/DDBJ databases">
        <title>Tropical sea cucumber genome reveals ecological adaptation and Cuvierian tubules defense mechanism.</title>
        <authorList>
            <person name="Chen T."/>
        </authorList>
    </citation>
    <scope>NUCLEOTIDE SEQUENCE</scope>
    <source>
        <strain evidence="3">Nanhai2018</strain>
        <tissue evidence="3">Muscle</tissue>
    </source>
</reference>
<dbReference type="Gene3D" id="4.10.410.20">
    <property type="match status" value="2"/>
</dbReference>
<dbReference type="InterPro" id="IPR036024">
    <property type="entry name" value="Somatomedin_B-like_dom_sf"/>
</dbReference>
<sequence length="102" mass="11592">MKYTISRTVSFGCGLRDAEIGLDTRDISSCEGNCGLDYNSAFTCQCDYFCRDYFNCCVDYVQSCSGTCEGRCGKYTPDFSCQCNMWQCEYFGDCCSDYDQFC</sequence>
<dbReference type="EMBL" id="JAIZAY010000013">
    <property type="protein sequence ID" value="KAJ8030254.1"/>
    <property type="molecule type" value="Genomic_DNA"/>
</dbReference>
<evidence type="ECO:0000313" key="3">
    <source>
        <dbReference type="EMBL" id="KAJ8030254.1"/>
    </source>
</evidence>
<keyword evidence="1" id="KW-1015">Disulfide bond</keyword>
<feature type="domain" description="SMB" evidence="2">
    <location>
        <begin position="26"/>
        <end position="68"/>
    </location>
</feature>
<organism evidence="3 4">
    <name type="scientific">Holothuria leucospilota</name>
    <name type="common">Black long sea cucumber</name>
    <name type="synonym">Mertensiothuria leucospilota</name>
    <dbReference type="NCBI Taxonomy" id="206669"/>
    <lineage>
        <taxon>Eukaryota</taxon>
        <taxon>Metazoa</taxon>
        <taxon>Echinodermata</taxon>
        <taxon>Eleutherozoa</taxon>
        <taxon>Echinozoa</taxon>
        <taxon>Holothuroidea</taxon>
        <taxon>Aspidochirotacea</taxon>
        <taxon>Aspidochirotida</taxon>
        <taxon>Holothuriidae</taxon>
        <taxon>Holothuria</taxon>
    </lineage>
</organism>
<accession>A0A9Q1H1P3</accession>
<proteinExistence type="predicted"/>
<evidence type="ECO:0000313" key="4">
    <source>
        <dbReference type="Proteomes" id="UP001152320"/>
    </source>
</evidence>
<dbReference type="SMART" id="SM00201">
    <property type="entry name" value="SO"/>
    <property type="match status" value="2"/>
</dbReference>
<dbReference type="PROSITE" id="PS50958">
    <property type="entry name" value="SMB_2"/>
    <property type="match status" value="1"/>
</dbReference>
<dbReference type="OrthoDB" id="413699at2759"/>
<name>A0A9Q1H1P3_HOLLE</name>
<comment type="caution">
    <text evidence="3">The sequence shown here is derived from an EMBL/GenBank/DDBJ whole genome shotgun (WGS) entry which is preliminary data.</text>
</comment>
<dbReference type="InterPro" id="IPR001212">
    <property type="entry name" value="Somatomedin_B_dom"/>
</dbReference>
<dbReference type="SUPFAM" id="SSF90188">
    <property type="entry name" value="Somatomedin B domain"/>
    <property type="match status" value="2"/>
</dbReference>
<keyword evidence="4" id="KW-1185">Reference proteome</keyword>
<dbReference type="Pfam" id="PF01033">
    <property type="entry name" value="Somatomedin_B"/>
    <property type="match status" value="2"/>
</dbReference>
<protein>
    <submittedName>
        <fullName evidence="3">Proteoglycan 4</fullName>
    </submittedName>
</protein>
<dbReference type="PROSITE" id="PS00524">
    <property type="entry name" value="SMB_1"/>
    <property type="match status" value="1"/>
</dbReference>
<evidence type="ECO:0000256" key="1">
    <source>
        <dbReference type="ARBA" id="ARBA00023157"/>
    </source>
</evidence>
<dbReference type="Proteomes" id="UP001152320">
    <property type="component" value="Chromosome 13"/>
</dbReference>
<dbReference type="AlphaFoldDB" id="A0A9Q1H1P3"/>